<comment type="caution">
    <text evidence="1">The sequence shown here is derived from an EMBL/GenBank/DDBJ whole genome shotgun (WGS) entry which is preliminary data.</text>
</comment>
<evidence type="ECO:0000313" key="1">
    <source>
        <dbReference type="EMBL" id="KAJ3494630.1"/>
    </source>
</evidence>
<reference evidence="1" key="1">
    <citation type="submission" date="2022-07" db="EMBL/GenBank/DDBJ databases">
        <title>Genome Sequence of Lecanicillium saksenae.</title>
        <authorList>
            <person name="Buettner E."/>
        </authorList>
    </citation>
    <scope>NUCLEOTIDE SEQUENCE</scope>
    <source>
        <strain evidence="1">VT-O1</strain>
    </source>
</reference>
<gene>
    <name evidence="1" type="ORF">NLG97_g3953</name>
</gene>
<keyword evidence="2" id="KW-1185">Reference proteome</keyword>
<accession>A0ACC1QZV8</accession>
<dbReference type="Proteomes" id="UP001148737">
    <property type="component" value="Unassembled WGS sequence"/>
</dbReference>
<protein>
    <submittedName>
        <fullName evidence="1">Uncharacterized protein</fullName>
    </submittedName>
</protein>
<evidence type="ECO:0000313" key="2">
    <source>
        <dbReference type="Proteomes" id="UP001148737"/>
    </source>
</evidence>
<sequence>MSQYTASVPSGGQVRPEIQAFFEELYKVTDNPETHEQYIDMFTSDAKILMGVNEFNGREEITKFRYGMWEKVASRSHEPKQLFAFGEGSDDIMSFGTVGFEFKDGRKGLADWGARSHFTKVDGKLRLDFYQVYLDSAAMARAK</sequence>
<proteinExistence type="predicted"/>
<dbReference type="EMBL" id="JANAKD010000359">
    <property type="protein sequence ID" value="KAJ3494630.1"/>
    <property type="molecule type" value="Genomic_DNA"/>
</dbReference>
<organism evidence="1 2">
    <name type="scientific">Lecanicillium saksenae</name>
    <dbReference type="NCBI Taxonomy" id="468837"/>
    <lineage>
        <taxon>Eukaryota</taxon>
        <taxon>Fungi</taxon>
        <taxon>Dikarya</taxon>
        <taxon>Ascomycota</taxon>
        <taxon>Pezizomycotina</taxon>
        <taxon>Sordariomycetes</taxon>
        <taxon>Hypocreomycetidae</taxon>
        <taxon>Hypocreales</taxon>
        <taxon>Cordycipitaceae</taxon>
        <taxon>Lecanicillium</taxon>
    </lineage>
</organism>
<name>A0ACC1QZV8_9HYPO</name>